<accession>A0A2G9QM07</accession>
<keyword evidence="3" id="KW-1185">Reference proteome</keyword>
<dbReference type="OrthoDB" id="6365775at2759"/>
<name>A0A2G9QM07_AQUCT</name>
<dbReference type="AlphaFoldDB" id="A0A2G9QM07"/>
<keyword evidence="1" id="KW-0812">Transmembrane</keyword>
<dbReference type="EMBL" id="KV963648">
    <property type="protein sequence ID" value="PIO16131.1"/>
    <property type="molecule type" value="Genomic_DNA"/>
</dbReference>
<feature type="non-terminal residue" evidence="2">
    <location>
        <position position="1"/>
    </location>
</feature>
<sequence>LQALTVPASTVSVSELTIPLPGIIFLSVSLYLIVLLFLLLIHQCFQAQGCCPCCMGWQKVGDWGFCDACESCAQSCDCRVPTTTQCMDNCCPSQPTCSGCRDVSCCPCGFACVYQPPDCSIINCICCEIKLR</sequence>
<dbReference type="Proteomes" id="UP000228934">
    <property type="component" value="Unassembled WGS sequence"/>
</dbReference>
<protein>
    <submittedName>
        <fullName evidence="2">Uncharacterized protein</fullName>
    </submittedName>
</protein>
<evidence type="ECO:0000313" key="2">
    <source>
        <dbReference type="EMBL" id="PIO16131.1"/>
    </source>
</evidence>
<organism evidence="2 3">
    <name type="scientific">Aquarana catesbeiana</name>
    <name type="common">American bullfrog</name>
    <name type="synonym">Rana catesbeiana</name>
    <dbReference type="NCBI Taxonomy" id="8400"/>
    <lineage>
        <taxon>Eukaryota</taxon>
        <taxon>Metazoa</taxon>
        <taxon>Chordata</taxon>
        <taxon>Craniata</taxon>
        <taxon>Vertebrata</taxon>
        <taxon>Euteleostomi</taxon>
        <taxon>Amphibia</taxon>
        <taxon>Batrachia</taxon>
        <taxon>Anura</taxon>
        <taxon>Neobatrachia</taxon>
        <taxon>Ranoidea</taxon>
        <taxon>Ranidae</taxon>
        <taxon>Aquarana</taxon>
    </lineage>
</organism>
<feature type="transmembrane region" description="Helical" evidence="1">
    <location>
        <begin position="20"/>
        <end position="41"/>
    </location>
</feature>
<proteinExistence type="predicted"/>
<keyword evidence="1" id="KW-0472">Membrane</keyword>
<gene>
    <name evidence="2" type="ORF">AB205_0008450</name>
</gene>
<keyword evidence="1" id="KW-1133">Transmembrane helix</keyword>
<reference evidence="3" key="1">
    <citation type="journal article" date="2017" name="Nat. Commun.">
        <title>The North American bullfrog draft genome provides insight into hormonal regulation of long noncoding RNA.</title>
        <authorList>
            <person name="Hammond S.A."/>
            <person name="Warren R.L."/>
            <person name="Vandervalk B.P."/>
            <person name="Kucuk E."/>
            <person name="Khan H."/>
            <person name="Gibb E.A."/>
            <person name="Pandoh P."/>
            <person name="Kirk H."/>
            <person name="Zhao Y."/>
            <person name="Jones M."/>
            <person name="Mungall A.J."/>
            <person name="Coope R."/>
            <person name="Pleasance S."/>
            <person name="Moore R.A."/>
            <person name="Holt R.A."/>
            <person name="Round J.M."/>
            <person name="Ohora S."/>
            <person name="Walle B.V."/>
            <person name="Veldhoen N."/>
            <person name="Helbing C.C."/>
            <person name="Birol I."/>
        </authorList>
    </citation>
    <scope>NUCLEOTIDE SEQUENCE [LARGE SCALE GENOMIC DNA]</scope>
</reference>
<evidence type="ECO:0000313" key="3">
    <source>
        <dbReference type="Proteomes" id="UP000228934"/>
    </source>
</evidence>
<evidence type="ECO:0000256" key="1">
    <source>
        <dbReference type="SAM" id="Phobius"/>
    </source>
</evidence>